<proteinExistence type="predicted"/>
<feature type="region of interest" description="Disordered" evidence="1">
    <location>
        <begin position="331"/>
        <end position="357"/>
    </location>
</feature>
<dbReference type="AlphaFoldDB" id="A0A9P0M2A7"/>
<accession>A0A9P0M2A7</accession>
<evidence type="ECO:0000256" key="1">
    <source>
        <dbReference type="SAM" id="MobiDB-lite"/>
    </source>
</evidence>
<evidence type="ECO:0008006" key="4">
    <source>
        <dbReference type="Google" id="ProtNLM"/>
    </source>
</evidence>
<comment type="caution">
    <text evidence="2">The sequence shown here is derived from an EMBL/GenBank/DDBJ whole genome shotgun (WGS) entry which is preliminary data.</text>
</comment>
<dbReference type="EMBL" id="CAKOFQ010007587">
    <property type="protein sequence ID" value="CAH2004380.1"/>
    <property type="molecule type" value="Genomic_DNA"/>
</dbReference>
<feature type="compositionally biased region" description="Basic and acidic residues" evidence="1">
    <location>
        <begin position="343"/>
        <end position="357"/>
    </location>
</feature>
<name>A0A9P0M2A7_ACAOB</name>
<keyword evidence="3" id="KW-1185">Reference proteome</keyword>
<dbReference type="Pfam" id="PF03564">
    <property type="entry name" value="DUF1759"/>
    <property type="match status" value="1"/>
</dbReference>
<dbReference type="Proteomes" id="UP001152888">
    <property type="component" value="Unassembled WGS sequence"/>
</dbReference>
<reference evidence="2" key="1">
    <citation type="submission" date="2022-03" db="EMBL/GenBank/DDBJ databases">
        <authorList>
            <person name="Sayadi A."/>
        </authorList>
    </citation>
    <scope>NUCLEOTIDE SEQUENCE</scope>
</reference>
<dbReference type="OrthoDB" id="5960276at2759"/>
<dbReference type="InterPro" id="IPR005312">
    <property type="entry name" value="DUF1759"/>
</dbReference>
<evidence type="ECO:0000313" key="3">
    <source>
        <dbReference type="Proteomes" id="UP001152888"/>
    </source>
</evidence>
<sequence length="357" mass="40839">MILTGSSWDHPILKRYMKGIYRISQQQPRYNLIWDPKRVLDFLEAYQKTSLKLRAMKLVTLLLLAAGQRLQTIPKIKISNIRDTEDGVQILIDDRIKTWRPRTETTLLDTSKIQLQASVMRCEVSDMLRYRNCCIKEPKRRVAGSEVKISPDMSTTITNGHNTSTEDFTKHIFGGTVKGCAKKTGDQIGDYQRFVYLKAALSGPALDVIASIKVCKENFSVAWSTLWDSYSDKRTLVHEHIKALHAIPSTSKESSTGLRQIVDHVNIHYRALQNFNEPTADSLLVFLITDKLDSLTVREWEAKGHSDNSPKLTDLLQFLRDKANLLMKLEGQKKPFDFPPNRKPKDFKSERNASKSF</sequence>
<organism evidence="2 3">
    <name type="scientific">Acanthoscelides obtectus</name>
    <name type="common">Bean weevil</name>
    <name type="synonym">Bruchus obtectus</name>
    <dbReference type="NCBI Taxonomy" id="200917"/>
    <lineage>
        <taxon>Eukaryota</taxon>
        <taxon>Metazoa</taxon>
        <taxon>Ecdysozoa</taxon>
        <taxon>Arthropoda</taxon>
        <taxon>Hexapoda</taxon>
        <taxon>Insecta</taxon>
        <taxon>Pterygota</taxon>
        <taxon>Neoptera</taxon>
        <taxon>Endopterygota</taxon>
        <taxon>Coleoptera</taxon>
        <taxon>Polyphaga</taxon>
        <taxon>Cucujiformia</taxon>
        <taxon>Chrysomeloidea</taxon>
        <taxon>Chrysomelidae</taxon>
        <taxon>Bruchinae</taxon>
        <taxon>Bruchini</taxon>
        <taxon>Acanthoscelides</taxon>
    </lineage>
</organism>
<evidence type="ECO:0000313" key="2">
    <source>
        <dbReference type="EMBL" id="CAH2004380.1"/>
    </source>
</evidence>
<gene>
    <name evidence="2" type="ORF">ACAOBT_LOCUS27962</name>
</gene>
<protein>
    <recommendedName>
        <fullName evidence="4">Tyr recombinase domain-containing protein</fullName>
    </recommendedName>
</protein>